<dbReference type="InterPro" id="IPR006580">
    <property type="entry name" value="Znf_TTF"/>
</dbReference>
<dbReference type="PANTHER" id="PTHR11697:SF230">
    <property type="entry name" value="ZINC FINGER, MYM DOMAIN CONTAINING 1"/>
    <property type="match status" value="1"/>
</dbReference>
<sequence>MPPPSPPICEEQPHLEPQRVESENVIVDSQRQEFDTNSLERDPGLRPQIDTFLPNERDNVRRAYIMLGPCQPKLDEYPSHFEGNQMRRFNGSWYKQFPWLEYSVHYDKAFCFPCFLFNIDRSHKAFTQDGFRSWKRIGGKDCVFHTHVGIINSPHHFAMQKWMDLKNPSHHIDKVVQPPHEVTKNRLRLTTTIEGIRYLANQGMTFRGDDESCDSFNRGNFIELIKAFARMNEEVEKVVLKNAPFNAQYISHKIQKEILNIFANKVRKMIRDEIGEDGNFCILIDEALDDSKKEQMAIILRFVGRDGHIRERFFDIVSVHDTNSLTLKTDICKVLGKHSLLVSNMRDQGYDGASNMRGQWSGLQALFLNDCPYAYYIHCFAHRLQLALNVAAKEIGLVWRFFSMLNNIVNFVCASAERHSELKLSRQDEIEDLLAAGRLGTGKGANQIRCLQRPGSTRWGSHFRSIRSLIDLFGATKTLLNDISHHGPTSQFRGEAEGMKISMLSFDFAFALNLLDKTMRFTDFLCQELQRKSQNIVSALNLVASTKMELVELRNNGWDDFIHSVQSFCETHDICMPDMGAHHTMGTRRSCQQKDCITFEHYYHIDVFNEVIDYQLGELNTQFPDGTVELLCLSSALDPCDAFKRFNIGDICTLAEKFYPQDFSTTELQALHQQLGFYKIDMGRIPAFKNLDSIPILLQCLSETGLAQTYYLIDRLIRL</sequence>
<feature type="region of interest" description="Disordered" evidence="1">
    <location>
        <begin position="1"/>
        <end position="41"/>
    </location>
</feature>
<keyword evidence="3" id="KW-1185">Reference proteome</keyword>
<feature type="non-terminal residue" evidence="4">
    <location>
        <position position="719"/>
    </location>
</feature>
<dbReference type="Pfam" id="PF14291">
    <property type="entry name" value="DUF4371"/>
    <property type="match status" value="1"/>
</dbReference>
<evidence type="ECO:0000313" key="3">
    <source>
        <dbReference type="Proteomes" id="UP000515124"/>
    </source>
</evidence>
<dbReference type="SMART" id="SM00597">
    <property type="entry name" value="ZnF_TTF"/>
    <property type="match status" value="1"/>
</dbReference>
<proteinExistence type="predicted"/>
<dbReference type="RefSeq" id="XP_021834163.1">
    <property type="nucleotide sequence ID" value="XM_021978471.1"/>
</dbReference>
<dbReference type="GeneID" id="110773962"/>
<dbReference type="InterPro" id="IPR025398">
    <property type="entry name" value="DUF4371"/>
</dbReference>
<feature type="compositionally biased region" description="Basic and acidic residues" evidence="1">
    <location>
        <begin position="11"/>
        <end position="22"/>
    </location>
</feature>
<name>A0A6P5U229_PRUAV</name>
<feature type="domain" description="TTF-type" evidence="2">
    <location>
        <begin position="85"/>
        <end position="174"/>
    </location>
</feature>
<gene>
    <name evidence="4" type="primary">LOC110773962</name>
</gene>
<dbReference type="PANTHER" id="PTHR11697">
    <property type="entry name" value="GENERAL TRANSCRIPTION FACTOR 2-RELATED ZINC FINGER PROTEIN"/>
    <property type="match status" value="1"/>
</dbReference>
<dbReference type="SUPFAM" id="SSF53098">
    <property type="entry name" value="Ribonuclease H-like"/>
    <property type="match status" value="1"/>
</dbReference>
<feature type="compositionally biased region" description="Basic and acidic residues" evidence="1">
    <location>
        <begin position="30"/>
        <end position="41"/>
    </location>
</feature>
<dbReference type="AlphaFoldDB" id="A0A6P5U229"/>
<organism evidence="3 4">
    <name type="scientific">Prunus avium</name>
    <name type="common">Cherry</name>
    <name type="synonym">Cerasus avium</name>
    <dbReference type="NCBI Taxonomy" id="42229"/>
    <lineage>
        <taxon>Eukaryota</taxon>
        <taxon>Viridiplantae</taxon>
        <taxon>Streptophyta</taxon>
        <taxon>Embryophyta</taxon>
        <taxon>Tracheophyta</taxon>
        <taxon>Spermatophyta</taxon>
        <taxon>Magnoliopsida</taxon>
        <taxon>eudicotyledons</taxon>
        <taxon>Gunneridae</taxon>
        <taxon>Pentapetalae</taxon>
        <taxon>rosids</taxon>
        <taxon>fabids</taxon>
        <taxon>Rosales</taxon>
        <taxon>Rosaceae</taxon>
        <taxon>Amygdaloideae</taxon>
        <taxon>Amygdaleae</taxon>
        <taxon>Prunus</taxon>
    </lineage>
</organism>
<protein>
    <submittedName>
        <fullName evidence="4">Zinc finger MYM-type protein 1-like</fullName>
    </submittedName>
</protein>
<dbReference type="InterPro" id="IPR055298">
    <property type="entry name" value="AtLOH3-like"/>
</dbReference>
<evidence type="ECO:0000313" key="4">
    <source>
        <dbReference type="RefSeq" id="XP_021834163.1"/>
    </source>
</evidence>
<evidence type="ECO:0000259" key="2">
    <source>
        <dbReference type="SMART" id="SM00597"/>
    </source>
</evidence>
<dbReference type="InterPro" id="IPR012337">
    <property type="entry name" value="RNaseH-like_sf"/>
</dbReference>
<dbReference type="Proteomes" id="UP000515124">
    <property type="component" value="Unplaced"/>
</dbReference>
<reference evidence="4" key="1">
    <citation type="submission" date="2025-08" db="UniProtKB">
        <authorList>
            <consortium name="RefSeq"/>
        </authorList>
    </citation>
    <scope>IDENTIFICATION</scope>
</reference>
<evidence type="ECO:0000256" key="1">
    <source>
        <dbReference type="SAM" id="MobiDB-lite"/>
    </source>
</evidence>
<dbReference type="KEGG" id="pavi:110773962"/>
<accession>A0A6P5U229</accession>